<dbReference type="PANTHER" id="PTHR33392">
    <property type="entry name" value="POLYISOPRENYL-TEICHOIC ACID--PEPTIDOGLYCAN TEICHOIC ACID TRANSFERASE TAGU"/>
    <property type="match status" value="1"/>
</dbReference>
<evidence type="ECO:0000256" key="1">
    <source>
        <dbReference type="ARBA" id="ARBA00006068"/>
    </source>
</evidence>
<evidence type="ECO:0000259" key="4">
    <source>
        <dbReference type="Pfam" id="PF03816"/>
    </source>
</evidence>
<evidence type="ECO:0000256" key="3">
    <source>
        <dbReference type="SAM" id="Phobius"/>
    </source>
</evidence>
<protein>
    <recommendedName>
        <fullName evidence="4">Cell envelope-related transcriptional attenuator domain-containing protein</fullName>
    </recommendedName>
</protein>
<dbReference type="NCBIfam" id="TIGR00350">
    <property type="entry name" value="lytR_cpsA_psr"/>
    <property type="match status" value="1"/>
</dbReference>
<keyword evidence="3" id="KW-0472">Membrane</keyword>
<gene>
    <name evidence="5" type="ORF">Pma05_45080</name>
</gene>
<dbReference type="Pfam" id="PF03816">
    <property type="entry name" value="LytR_cpsA_psr"/>
    <property type="match status" value="1"/>
</dbReference>
<dbReference type="EMBL" id="BONX01000031">
    <property type="protein sequence ID" value="GIG97935.1"/>
    <property type="molecule type" value="Genomic_DNA"/>
</dbReference>
<feature type="transmembrane region" description="Helical" evidence="3">
    <location>
        <begin position="39"/>
        <end position="66"/>
    </location>
</feature>
<evidence type="ECO:0000256" key="2">
    <source>
        <dbReference type="SAM" id="MobiDB-lite"/>
    </source>
</evidence>
<proteinExistence type="inferred from homology"/>
<accession>A0ABQ4ETJ5</accession>
<sequence length="394" mass="42176">MGPGAPLDDWAETPNGTGGKGNKGKGSKGKNARRRRTPLWARLTLVFGAVLMLASGVAIVGMQVVIDQATSTIQQENLLGAASKSDAEGGEDLKGPIDLLLLGIDARARLDADNVRADTIIVLHIPASHDQAYLLSIPRDTEVQVPAFKASRYGGGTAKATEAFYHGAQNGGGLSGGAQLMALTINKLTGISFDGAAIINFSGFKKIIDALGTIPMCVRQEVKSHHMKLVDGKPMWNHEADKVSGVKKPVVHKKGCRQMAGWEALDYSRQRYGLTHGDYDRQQNQQQLIKAMAKKAMSDGVTTDIGKLNQLMKAAGEALIMDTSGTPIADFIFTMRGVAANDLVLLRTNDGNFAGNDNGRETLKPISQEMFAAVKNDRLDEFIINNPTVLAPSK</sequence>
<keyword evidence="6" id="KW-1185">Reference proteome</keyword>
<dbReference type="InterPro" id="IPR050922">
    <property type="entry name" value="LytR/CpsA/Psr_CW_biosynth"/>
</dbReference>
<organism evidence="5 6">
    <name type="scientific">Plantactinospora mayteni</name>
    <dbReference type="NCBI Taxonomy" id="566021"/>
    <lineage>
        <taxon>Bacteria</taxon>
        <taxon>Bacillati</taxon>
        <taxon>Actinomycetota</taxon>
        <taxon>Actinomycetes</taxon>
        <taxon>Micromonosporales</taxon>
        <taxon>Micromonosporaceae</taxon>
        <taxon>Plantactinospora</taxon>
    </lineage>
</organism>
<dbReference type="Proteomes" id="UP000621500">
    <property type="component" value="Unassembled WGS sequence"/>
</dbReference>
<comment type="similarity">
    <text evidence="1">Belongs to the LytR/CpsA/Psr (LCP) family.</text>
</comment>
<dbReference type="InterPro" id="IPR004474">
    <property type="entry name" value="LytR_CpsA_psr"/>
</dbReference>
<comment type="caution">
    <text evidence="5">The sequence shown here is derived from an EMBL/GenBank/DDBJ whole genome shotgun (WGS) entry which is preliminary data.</text>
</comment>
<keyword evidence="3" id="KW-0812">Transmembrane</keyword>
<feature type="domain" description="Cell envelope-related transcriptional attenuator" evidence="4">
    <location>
        <begin position="116"/>
        <end position="297"/>
    </location>
</feature>
<dbReference type="PANTHER" id="PTHR33392:SF6">
    <property type="entry name" value="POLYISOPRENYL-TEICHOIC ACID--PEPTIDOGLYCAN TEICHOIC ACID TRANSFERASE TAGU"/>
    <property type="match status" value="1"/>
</dbReference>
<evidence type="ECO:0000313" key="6">
    <source>
        <dbReference type="Proteomes" id="UP000621500"/>
    </source>
</evidence>
<feature type="compositionally biased region" description="Basic residues" evidence="2">
    <location>
        <begin position="22"/>
        <end position="34"/>
    </location>
</feature>
<reference evidence="5 6" key="1">
    <citation type="submission" date="2021-01" db="EMBL/GenBank/DDBJ databases">
        <title>Whole genome shotgun sequence of Plantactinospora mayteni NBRC 109088.</title>
        <authorList>
            <person name="Komaki H."/>
            <person name="Tamura T."/>
        </authorList>
    </citation>
    <scope>NUCLEOTIDE SEQUENCE [LARGE SCALE GENOMIC DNA]</scope>
    <source>
        <strain evidence="5 6">NBRC 109088</strain>
    </source>
</reference>
<evidence type="ECO:0000313" key="5">
    <source>
        <dbReference type="EMBL" id="GIG97935.1"/>
    </source>
</evidence>
<dbReference type="Gene3D" id="3.40.630.190">
    <property type="entry name" value="LCP protein"/>
    <property type="match status" value="1"/>
</dbReference>
<keyword evidence="3" id="KW-1133">Transmembrane helix</keyword>
<feature type="region of interest" description="Disordered" evidence="2">
    <location>
        <begin position="1"/>
        <end position="34"/>
    </location>
</feature>
<name>A0ABQ4ETJ5_9ACTN</name>